<proteinExistence type="predicted"/>
<accession>A0ABY7BDJ2</accession>
<gene>
    <name evidence="1" type="ORF">ORV05_10715</name>
</gene>
<dbReference type="RefSeq" id="WP_268760095.1">
    <property type="nucleotide sequence ID" value="NZ_CP113836.1"/>
</dbReference>
<organism evidence="1 2">
    <name type="scientific">Amycolatopsis cynarae</name>
    <dbReference type="NCBI Taxonomy" id="2995223"/>
    <lineage>
        <taxon>Bacteria</taxon>
        <taxon>Bacillati</taxon>
        <taxon>Actinomycetota</taxon>
        <taxon>Actinomycetes</taxon>
        <taxon>Pseudonocardiales</taxon>
        <taxon>Pseudonocardiaceae</taxon>
        <taxon>Amycolatopsis</taxon>
    </lineage>
</organism>
<protein>
    <submittedName>
        <fullName evidence="1">Uncharacterized protein</fullName>
    </submittedName>
</protein>
<name>A0ABY7BDJ2_9PSEU</name>
<dbReference type="Proteomes" id="UP001163203">
    <property type="component" value="Chromosome"/>
</dbReference>
<evidence type="ECO:0000313" key="1">
    <source>
        <dbReference type="EMBL" id="WAL70025.1"/>
    </source>
</evidence>
<dbReference type="EMBL" id="CP113836">
    <property type="protein sequence ID" value="WAL70025.1"/>
    <property type="molecule type" value="Genomic_DNA"/>
</dbReference>
<sequence length="69" mass="7826">MCPAVGPGRGALKVAFRVINALKVTLRARPRSRQCRRLGEVAEFFEDRARQRPQVLFDGLRRPHEAVAQ</sequence>
<evidence type="ECO:0000313" key="2">
    <source>
        <dbReference type="Proteomes" id="UP001163203"/>
    </source>
</evidence>
<reference evidence="1" key="1">
    <citation type="submission" date="2022-11" db="EMBL/GenBank/DDBJ databases">
        <authorList>
            <person name="Mo P."/>
        </authorList>
    </citation>
    <scope>NUCLEOTIDE SEQUENCE</scope>
    <source>
        <strain evidence="1">HUAS 11-8</strain>
    </source>
</reference>
<keyword evidence="2" id="KW-1185">Reference proteome</keyword>